<organism evidence="4 5">
    <name type="scientific">Rhodotorula mucilaginosa</name>
    <name type="common">Yeast</name>
    <name type="synonym">Rhodotorula rubra</name>
    <dbReference type="NCBI Taxonomy" id="5537"/>
    <lineage>
        <taxon>Eukaryota</taxon>
        <taxon>Fungi</taxon>
        <taxon>Dikarya</taxon>
        <taxon>Basidiomycota</taxon>
        <taxon>Pucciniomycotina</taxon>
        <taxon>Microbotryomycetes</taxon>
        <taxon>Sporidiobolales</taxon>
        <taxon>Sporidiobolaceae</taxon>
        <taxon>Rhodotorula</taxon>
    </lineage>
</organism>
<feature type="region of interest" description="Disordered" evidence="2">
    <location>
        <begin position="1045"/>
        <end position="1075"/>
    </location>
</feature>
<keyword evidence="3" id="KW-1133">Transmembrane helix</keyword>
<dbReference type="Proteomes" id="UP000777482">
    <property type="component" value="Unassembled WGS sequence"/>
</dbReference>
<feature type="compositionally biased region" description="Low complexity" evidence="2">
    <location>
        <begin position="602"/>
        <end position="614"/>
    </location>
</feature>
<feature type="compositionally biased region" description="Low complexity" evidence="2">
    <location>
        <begin position="64"/>
        <end position="85"/>
    </location>
</feature>
<keyword evidence="1" id="KW-0175">Coiled coil</keyword>
<sequence>MSTKETLRQLARLFSPPTSSSSSSSESPFPDFTLPDSVNALLDEHLRSFAASLPPLSGTGGTGAAATSSSTGGNSSGPQSSSSSSEGERERARWREGLLEIWSAVEPLPGTESKRENLARVSAFLVLLHRLSADVGEDDDVALVSRRDIGSVWWSALLKRAMLGAPKDGHLHYSAAAAGGGGGGGGLQSKGSQTRGRKLDRKGRDAAAPATTDGATSTFTSTASPLYVSRKALAAAMNMIVWGMHASREHAANSDEWISPFGIAILHEYEQRALVRLQGYEDEGWGVRNLEECLIQWGEKAPKAFFVRVADSLTADSPPAALIPFVSLTLSYLSRHSTKAYYALSTPLLGNLITTALTTPSAAVVSLALRSLAIFVVTLPVVIGDYLFGIMAVYGRAVSWEMAHDQMAGESGDPVEGRGGEAVYGAEEEEREEPPPDPMMLFTTLYGIYPCNFTAFLREPVPYLQEKGWKGATGDGRIDLASGIVRSKSEPYIRQHALSPALFSGDAASELSDTQRWSRLEAADVMAACDRNVISAVVLQQPDWRGAPPLSPTDADAPTPGGGASRGRTSSIPPGSFDPLMRDMPLDSASPTPKHVTPEQSPAPSRAASRARSPIGGGGAAGGGTSPFASPPSSRVSTPHMPPTTLYANFHALQSVGALNSPTSSASRSLPPRSQSRRRPADPHYSETTPHHGWLGFAPDSPAAAQVPPPAPSAASMSRRSSGVASLGTSLGLLSPDLIPFGRGSSPAPSHPPPSSSSHQAQALPPFTPNQVNAQLVKLETELVVLQGEVNFQNYLKQLHLQHMGTLHREKVLESGAEAERQSSFRTIRTLRAQLRATQNALDQVRSEQAATKANWTSHIADLRDKLAGLREQRMRWEHEERVLRAELDDWKDRCEKKSRELEQEGAEFLDLRNQASMDAAKLAKINEYEHRIKTLTKTLAVCDADLVKFVEQRKEMNLLVSEYKRSEYLRDAVEDESRKLKAALRTMDDELADLRRQATQSAPPRSAPGTPVPVPKDEISRMRAELSRLRDRNAELEERLADVLDDEEAERAATASAASKSKRASPIEETGVAL</sequence>
<dbReference type="InterPro" id="IPR007483">
    <property type="entry name" value="Hamartin"/>
</dbReference>
<keyword evidence="5" id="KW-1185">Reference proteome</keyword>
<dbReference type="Gene3D" id="1.20.5.1160">
    <property type="entry name" value="Vasodilator-stimulated phosphoprotein"/>
    <property type="match status" value="1"/>
</dbReference>
<evidence type="ECO:0000313" key="4">
    <source>
        <dbReference type="EMBL" id="KAG0656415.1"/>
    </source>
</evidence>
<feature type="coiled-coil region" evidence="1">
    <location>
        <begin position="828"/>
        <end position="908"/>
    </location>
</feature>
<feature type="compositionally biased region" description="Low complexity" evidence="2">
    <location>
        <begin position="661"/>
        <end position="674"/>
    </location>
</feature>
<evidence type="ECO:0000256" key="3">
    <source>
        <dbReference type="SAM" id="Phobius"/>
    </source>
</evidence>
<feature type="region of interest" description="Disordered" evidence="2">
    <location>
        <begin position="659"/>
        <end position="721"/>
    </location>
</feature>
<reference evidence="4 5" key="1">
    <citation type="submission" date="2020-11" db="EMBL/GenBank/DDBJ databases">
        <title>Kefir isolates.</title>
        <authorList>
            <person name="Marcisauskas S."/>
            <person name="Kim Y."/>
            <person name="Blasche S."/>
        </authorList>
    </citation>
    <scope>NUCLEOTIDE SEQUENCE [LARGE SCALE GENOMIC DNA]</scope>
    <source>
        <strain evidence="4 5">KR</strain>
    </source>
</reference>
<evidence type="ECO:0008006" key="6">
    <source>
        <dbReference type="Google" id="ProtNLM"/>
    </source>
</evidence>
<feature type="compositionally biased region" description="Low complexity" evidence="2">
    <location>
        <begin position="15"/>
        <end position="30"/>
    </location>
</feature>
<name>A0A9P7B354_RHOMI</name>
<dbReference type="EMBL" id="PUHQ01000098">
    <property type="protein sequence ID" value="KAG0656415.1"/>
    <property type="molecule type" value="Genomic_DNA"/>
</dbReference>
<feature type="compositionally biased region" description="Gly residues" evidence="2">
    <location>
        <begin position="179"/>
        <end position="188"/>
    </location>
</feature>
<evidence type="ECO:0000256" key="2">
    <source>
        <dbReference type="SAM" id="MobiDB-lite"/>
    </source>
</evidence>
<dbReference type="GO" id="GO:0051726">
    <property type="term" value="P:regulation of cell cycle"/>
    <property type="evidence" value="ECO:0007669"/>
    <property type="project" value="TreeGrafter"/>
</dbReference>
<proteinExistence type="predicted"/>
<feature type="region of interest" description="Disordered" evidence="2">
    <location>
        <begin position="1"/>
        <end position="34"/>
    </location>
</feature>
<feature type="region of interest" description="Disordered" evidence="2">
    <location>
        <begin position="52"/>
        <end position="90"/>
    </location>
</feature>
<feature type="transmembrane region" description="Helical" evidence="3">
    <location>
        <begin position="372"/>
        <end position="394"/>
    </location>
</feature>
<feature type="compositionally biased region" description="Gly residues" evidence="2">
    <location>
        <begin position="615"/>
        <end position="625"/>
    </location>
</feature>
<evidence type="ECO:0000313" key="5">
    <source>
        <dbReference type="Proteomes" id="UP000777482"/>
    </source>
</evidence>
<feature type="region of interest" description="Disordered" evidence="2">
    <location>
        <begin position="543"/>
        <end position="645"/>
    </location>
</feature>
<dbReference type="PANTHER" id="PTHR15154:SF2">
    <property type="entry name" value="HAMARTIN"/>
    <property type="match status" value="1"/>
</dbReference>
<protein>
    <recommendedName>
        <fullName evidence="6">Hamartin</fullName>
    </recommendedName>
</protein>
<feature type="region of interest" description="Disordered" evidence="2">
    <location>
        <begin position="738"/>
        <end position="766"/>
    </location>
</feature>
<feature type="compositionally biased region" description="Low complexity" evidence="2">
    <location>
        <begin position="756"/>
        <end position="765"/>
    </location>
</feature>
<dbReference type="GO" id="GO:0032007">
    <property type="term" value="P:negative regulation of TOR signaling"/>
    <property type="evidence" value="ECO:0007669"/>
    <property type="project" value="TreeGrafter"/>
</dbReference>
<feature type="compositionally biased region" description="Low complexity" evidence="2">
    <location>
        <begin position="206"/>
        <end position="219"/>
    </location>
</feature>
<dbReference type="AlphaFoldDB" id="A0A9P7B354"/>
<dbReference type="GO" id="GO:0033596">
    <property type="term" value="C:TSC1-TSC2 complex"/>
    <property type="evidence" value="ECO:0007669"/>
    <property type="project" value="TreeGrafter"/>
</dbReference>
<dbReference type="OrthoDB" id="28737at2759"/>
<feature type="region of interest" description="Disordered" evidence="2">
    <location>
        <begin position="997"/>
        <end position="1020"/>
    </location>
</feature>
<keyword evidence="3" id="KW-0472">Membrane</keyword>
<gene>
    <name evidence="4" type="ORF">C6P46_007135</name>
</gene>
<evidence type="ECO:0000256" key="1">
    <source>
        <dbReference type="SAM" id="Coils"/>
    </source>
</evidence>
<keyword evidence="3" id="KW-0812">Transmembrane</keyword>
<comment type="caution">
    <text evidence="4">The sequence shown here is derived from an EMBL/GenBank/DDBJ whole genome shotgun (WGS) entry which is preliminary data.</text>
</comment>
<feature type="region of interest" description="Disordered" evidence="2">
    <location>
        <begin position="179"/>
        <end position="219"/>
    </location>
</feature>
<accession>A0A9P7B354</accession>
<dbReference type="PANTHER" id="PTHR15154">
    <property type="entry name" value="HAMARTIN"/>
    <property type="match status" value="1"/>
</dbReference>
<feature type="transmembrane region" description="Helical" evidence="3">
    <location>
        <begin position="340"/>
        <end position="365"/>
    </location>
</feature>